<dbReference type="PRINTS" id="PR00070">
    <property type="entry name" value="DHFR"/>
</dbReference>
<dbReference type="Gene3D" id="3.40.430.10">
    <property type="entry name" value="Dihydrofolate Reductase, subunit A"/>
    <property type="match status" value="1"/>
</dbReference>
<evidence type="ECO:0000256" key="3">
    <source>
        <dbReference type="ARBA" id="ARBA00012856"/>
    </source>
</evidence>
<dbReference type="InterPro" id="IPR024072">
    <property type="entry name" value="DHFR-like_dom_sf"/>
</dbReference>
<sequence>MNLIALVDKKWGIANKGRELVDIPEDKKLFREETYGKVVIMGRKTLEALPNQSALVGRKNIVLTRNKDYEAKDVCLCHSVEDVLEKVKNVDSKDVYVIGGGQIYKEFLPYCDTAHITKVDYSYEADTYISDFDKLKDWRITGQSDEHTYFDICYEFVRYERKGKADEMPE</sequence>
<dbReference type="EC" id="1.5.1.3" evidence="3"/>
<keyword evidence="5" id="KW-0521">NADP</keyword>
<evidence type="ECO:0000259" key="7">
    <source>
        <dbReference type="PROSITE" id="PS51330"/>
    </source>
</evidence>
<feature type="domain" description="DHFR" evidence="7">
    <location>
        <begin position="1"/>
        <end position="161"/>
    </location>
</feature>
<comment type="caution">
    <text evidence="8">The sequence shown here is derived from an EMBL/GenBank/DDBJ whole genome shotgun (WGS) entry which is preliminary data.</text>
</comment>
<keyword evidence="9" id="KW-1185">Reference proteome</keyword>
<comment type="pathway">
    <text evidence="1">Cofactor biosynthesis; tetrahydrofolate biosynthesis; 5,6,7,8-tetrahydrofolate from 7,8-dihydrofolate: step 1/1.</text>
</comment>
<evidence type="ECO:0000313" key="8">
    <source>
        <dbReference type="EMBL" id="MEQ2379653.1"/>
    </source>
</evidence>
<dbReference type="PANTHER" id="PTHR48069:SF3">
    <property type="entry name" value="DIHYDROFOLATE REDUCTASE"/>
    <property type="match status" value="1"/>
</dbReference>
<evidence type="ECO:0000256" key="4">
    <source>
        <dbReference type="ARBA" id="ARBA00022563"/>
    </source>
</evidence>
<dbReference type="EMBL" id="JBBMER010000004">
    <property type="protein sequence ID" value="MEQ2379653.1"/>
    <property type="molecule type" value="Genomic_DNA"/>
</dbReference>
<dbReference type="CDD" id="cd00209">
    <property type="entry name" value="DHFR"/>
    <property type="match status" value="1"/>
</dbReference>
<dbReference type="GO" id="GO:0004146">
    <property type="term" value="F:dihydrofolate reductase activity"/>
    <property type="evidence" value="ECO:0007669"/>
    <property type="project" value="UniProtKB-EC"/>
</dbReference>
<evidence type="ECO:0000256" key="2">
    <source>
        <dbReference type="ARBA" id="ARBA00009539"/>
    </source>
</evidence>
<organism evidence="8 9">
    <name type="scientific">[Lactobacillus] rogosae</name>
    <dbReference type="NCBI Taxonomy" id="706562"/>
    <lineage>
        <taxon>Bacteria</taxon>
        <taxon>Bacillati</taxon>
        <taxon>Bacillota</taxon>
        <taxon>Clostridia</taxon>
        <taxon>Lachnospirales</taxon>
        <taxon>Lachnospiraceae</taxon>
        <taxon>Lachnospira</taxon>
    </lineage>
</organism>
<accession>A0ABV1BVZ5</accession>
<dbReference type="RefSeq" id="WP_022502292.1">
    <property type="nucleotide sequence ID" value="NZ_DAWCMB010000019.1"/>
</dbReference>
<reference evidence="8 9" key="1">
    <citation type="submission" date="2024-03" db="EMBL/GenBank/DDBJ databases">
        <title>Human intestinal bacterial collection.</title>
        <authorList>
            <person name="Pauvert C."/>
            <person name="Hitch T.C.A."/>
            <person name="Clavel T."/>
        </authorList>
    </citation>
    <scope>NUCLEOTIDE SEQUENCE [LARGE SCALE GENOMIC DNA]</scope>
    <source>
        <strain evidence="8 9">CLA-AA-H255</strain>
    </source>
</reference>
<evidence type="ECO:0000256" key="6">
    <source>
        <dbReference type="ARBA" id="ARBA00023002"/>
    </source>
</evidence>
<dbReference type="PROSITE" id="PS51330">
    <property type="entry name" value="DHFR_2"/>
    <property type="match status" value="1"/>
</dbReference>
<dbReference type="InterPro" id="IPR012259">
    <property type="entry name" value="DHFR"/>
</dbReference>
<name>A0ABV1BVZ5_9FIRM</name>
<dbReference type="PANTHER" id="PTHR48069">
    <property type="entry name" value="DIHYDROFOLATE REDUCTASE"/>
    <property type="match status" value="1"/>
</dbReference>
<protein>
    <recommendedName>
        <fullName evidence="3">dihydrofolate reductase</fullName>
        <ecNumber evidence="3">1.5.1.3</ecNumber>
    </recommendedName>
</protein>
<dbReference type="Pfam" id="PF00186">
    <property type="entry name" value="DHFR_1"/>
    <property type="match status" value="1"/>
</dbReference>
<evidence type="ECO:0000256" key="5">
    <source>
        <dbReference type="ARBA" id="ARBA00022857"/>
    </source>
</evidence>
<proteinExistence type="inferred from homology"/>
<dbReference type="Proteomes" id="UP001442364">
    <property type="component" value="Unassembled WGS sequence"/>
</dbReference>
<comment type="similarity">
    <text evidence="2">Belongs to the dihydrofolate reductase family.</text>
</comment>
<gene>
    <name evidence="8" type="ORF">WMO14_07140</name>
</gene>
<dbReference type="InterPro" id="IPR001796">
    <property type="entry name" value="DHFR_dom"/>
</dbReference>
<keyword evidence="6 8" id="KW-0560">Oxidoreductase</keyword>
<evidence type="ECO:0000313" key="9">
    <source>
        <dbReference type="Proteomes" id="UP001442364"/>
    </source>
</evidence>
<keyword evidence="4" id="KW-0554">One-carbon metabolism</keyword>
<evidence type="ECO:0000256" key="1">
    <source>
        <dbReference type="ARBA" id="ARBA00004903"/>
    </source>
</evidence>
<dbReference type="SUPFAM" id="SSF53597">
    <property type="entry name" value="Dihydrofolate reductase-like"/>
    <property type="match status" value="1"/>
</dbReference>